<dbReference type="AlphaFoldDB" id="A0A2I2FEC1"/>
<keyword evidence="2" id="KW-1185">Reference proteome</keyword>
<sequence length="55" mass="6034">MKPHLPDPGPKKMCMIVVDGRPQASLALQPSRFNIVMGPLIDSLPQDLPDGIQNR</sequence>
<dbReference type="RefSeq" id="XP_024672980.1">
    <property type="nucleotide sequence ID" value="XM_024812225.1"/>
</dbReference>
<organism evidence="1 2">
    <name type="scientific">Aspergillus candidus</name>
    <dbReference type="NCBI Taxonomy" id="41067"/>
    <lineage>
        <taxon>Eukaryota</taxon>
        <taxon>Fungi</taxon>
        <taxon>Dikarya</taxon>
        <taxon>Ascomycota</taxon>
        <taxon>Pezizomycotina</taxon>
        <taxon>Eurotiomycetes</taxon>
        <taxon>Eurotiomycetidae</taxon>
        <taxon>Eurotiales</taxon>
        <taxon>Aspergillaceae</taxon>
        <taxon>Aspergillus</taxon>
        <taxon>Aspergillus subgen. Circumdati</taxon>
    </lineage>
</organism>
<dbReference type="Proteomes" id="UP000234585">
    <property type="component" value="Unassembled WGS sequence"/>
</dbReference>
<evidence type="ECO:0000313" key="1">
    <source>
        <dbReference type="EMBL" id="PLB38968.1"/>
    </source>
</evidence>
<protein>
    <submittedName>
        <fullName evidence="1">Uncharacterized protein</fullName>
    </submittedName>
</protein>
<evidence type="ECO:0000313" key="2">
    <source>
        <dbReference type="Proteomes" id="UP000234585"/>
    </source>
</evidence>
<proteinExistence type="predicted"/>
<gene>
    <name evidence="1" type="ORF">BDW47DRAFT_104020</name>
</gene>
<accession>A0A2I2FEC1</accession>
<name>A0A2I2FEC1_ASPCN</name>
<dbReference type="GeneID" id="36519385"/>
<dbReference type="EMBL" id="KZ559132">
    <property type="protein sequence ID" value="PLB38968.1"/>
    <property type="molecule type" value="Genomic_DNA"/>
</dbReference>
<reference evidence="1 2" key="1">
    <citation type="submission" date="2017-12" db="EMBL/GenBank/DDBJ databases">
        <authorList>
            <consortium name="DOE Joint Genome Institute"/>
            <person name="Haridas S."/>
            <person name="Kjaerbolling I."/>
            <person name="Vesth T.C."/>
            <person name="Frisvad J.C."/>
            <person name="Nybo J.L."/>
            <person name="Theobald S."/>
            <person name="Kuo A."/>
            <person name="Bowyer P."/>
            <person name="Matsuda Y."/>
            <person name="Mondo S."/>
            <person name="Lyhne E.K."/>
            <person name="Kogle M.E."/>
            <person name="Clum A."/>
            <person name="Lipzen A."/>
            <person name="Salamov A."/>
            <person name="Ngan C.Y."/>
            <person name="Daum C."/>
            <person name="Chiniquy J."/>
            <person name="Barry K."/>
            <person name="LaButti K."/>
            <person name="Simmons B.A."/>
            <person name="Magnuson J.K."/>
            <person name="Mortensen U.H."/>
            <person name="Larsen T.O."/>
            <person name="Grigoriev I.V."/>
            <person name="Baker S.E."/>
            <person name="Andersen M.R."/>
            <person name="Nordberg H.P."/>
            <person name="Cantor M.N."/>
            <person name="Hua S.X."/>
        </authorList>
    </citation>
    <scope>NUCLEOTIDE SEQUENCE [LARGE SCALE GENOMIC DNA]</scope>
    <source>
        <strain evidence="1 2">CBS 102.13</strain>
    </source>
</reference>